<sequence>MATPATIIDLNLPAIALVGRVNVGKSTLFNKITESKHALVSTVAGTTRTRNVATATWRGKQFRIIDTGGLTFDADVPLEEDIIHQTELAIAEADVILFVVDIQDGILPQERELAKRLHKMAPGKNILFVANKADTAELRERVHDREVLQLGLGEPLPVSAINGANLGDLLDLVYSKFSQSPKRPKRLKEQNPIRIAIMGKPNVGKSSLFNKLIGEDRVIVSPMAHTTREPHDTLVTYEKQPILFVDTAGIRRKTKVSGVLERAGIGKSLDMINKSDIVLILLDATEPISDQDQQLAGLLREHTKSVLIIVNKWDKAEGNEDSFRNSVKALVYKKFPHLDFAPVLFVSALNGYHTHQIFPEIIKAWNARQTEVDAEELRQFIKRAVRKHLPTRGKGTRHPEVLGMRQLGTNPPMFEMLIKPRTSVHISYVHYIENRLREQWSFYASPIVMKLSKMKK</sequence>
<dbReference type="InterPro" id="IPR006073">
    <property type="entry name" value="GTP-bd"/>
</dbReference>
<dbReference type="Pfam" id="PF01926">
    <property type="entry name" value="MMR_HSR1"/>
    <property type="match status" value="2"/>
</dbReference>
<keyword evidence="5 8" id="KW-0547">Nucleotide-binding</keyword>
<keyword evidence="4 10" id="KW-0677">Repeat</keyword>
<keyword evidence="6 8" id="KW-0342">GTP-binding</keyword>
<gene>
    <name evidence="8" type="primary">der</name>
    <name evidence="12" type="ORF">A2261_03095</name>
</gene>
<dbReference type="HAMAP" id="MF_00195">
    <property type="entry name" value="GTPase_Der"/>
    <property type="match status" value="1"/>
</dbReference>
<dbReference type="PIRSF" id="PIRSF006485">
    <property type="entry name" value="GTP-binding_EngA"/>
    <property type="match status" value="1"/>
</dbReference>
<evidence type="ECO:0000256" key="10">
    <source>
        <dbReference type="RuleBase" id="RU004481"/>
    </source>
</evidence>
<protein>
    <recommendedName>
        <fullName evidence="2 8">GTPase Der</fullName>
    </recommendedName>
    <alternativeName>
        <fullName evidence="7 8">GTP-binding protein EngA</fullName>
    </alternativeName>
</protein>
<reference evidence="12 13" key="1">
    <citation type="journal article" date="2016" name="Nat. Commun.">
        <title>Thousands of microbial genomes shed light on interconnected biogeochemical processes in an aquifer system.</title>
        <authorList>
            <person name="Anantharaman K."/>
            <person name="Brown C.T."/>
            <person name="Hug L.A."/>
            <person name="Sharon I."/>
            <person name="Castelle C.J."/>
            <person name="Probst A.J."/>
            <person name="Thomas B.C."/>
            <person name="Singh A."/>
            <person name="Wilkins M.J."/>
            <person name="Karaoz U."/>
            <person name="Brodie E.L."/>
            <person name="Williams K.H."/>
            <person name="Hubbard S.S."/>
            <person name="Banfield J.F."/>
        </authorList>
    </citation>
    <scope>NUCLEOTIDE SEQUENCE [LARGE SCALE GENOMIC DNA]</scope>
</reference>
<dbReference type="GO" id="GO:0042254">
    <property type="term" value="P:ribosome biogenesis"/>
    <property type="evidence" value="ECO:0007669"/>
    <property type="project" value="UniProtKB-KW"/>
</dbReference>
<dbReference type="InterPro" id="IPR005225">
    <property type="entry name" value="Small_GTP-bd"/>
</dbReference>
<evidence type="ECO:0000256" key="9">
    <source>
        <dbReference type="PROSITE-ProRule" id="PRU01049"/>
    </source>
</evidence>
<evidence type="ECO:0000256" key="8">
    <source>
        <dbReference type="HAMAP-Rule" id="MF_00195"/>
    </source>
</evidence>
<dbReference type="CDD" id="cd01894">
    <property type="entry name" value="EngA1"/>
    <property type="match status" value="1"/>
</dbReference>
<dbReference type="PANTHER" id="PTHR43834">
    <property type="entry name" value="GTPASE DER"/>
    <property type="match status" value="1"/>
</dbReference>
<evidence type="ECO:0000256" key="1">
    <source>
        <dbReference type="ARBA" id="ARBA00008279"/>
    </source>
</evidence>
<dbReference type="GO" id="GO:0005525">
    <property type="term" value="F:GTP binding"/>
    <property type="evidence" value="ECO:0007669"/>
    <property type="project" value="UniProtKB-UniRule"/>
</dbReference>
<dbReference type="CDD" id="cd01895">
    <property type="entry name" value="EngA2"/>
    <property type="match status" value="1"/>
</dbReference>
<dbReference type="Gene3D" id="3.30.300.20">
    <property type="match status" value="1"/>
</dbReference>
<dbReference type="SUPFAM" id="SSF52540">
    <property type="entry name" value="P-loop containing nucleoside triphosphate hydrolases"/>
    <property type="match status" value="1"/>
</dbReference>
<dbReference type="InterPro" id="IPR016484">
    <property type="entry name" value="GTPase_Der"/>
</dbReference>
<dbReference type="InterPro" id="IPR031166">
    <property type="entry name" value="G_ENGA"/>
</dbReference>
<dbReference type="NCBIfam" id="TIGR03594">
    <property type="entry name" value="GTPase_EngA"/>
    <property type="match status" value="1"/>
</dbReference>
<proteinExistence type="inferred from homology"/>
<comment type="subunit">
    <text evidence="8">Associates with the 50S ribosomal subunit.</text>
</comment>
<feature type="domain" description="EngA-type G" evidence="11">
    <location>
        <begin position="13"/>
        <end position="181"/>
    </location>
</feature>
<organism evidence="12 13">
    <name type="scientific">Candidatus Magasanikbacteria bacterium RIFOXYA2_FULL_44_8</name>
    <dbReference type="NCBI Taxonomy" id="1798696"/>
    <lineage>
        <taxon>Bacteria</taxon>
        <taxon>Candidatus Magasanikiibacteriota</taxon>
    </lineage>
</organism>
<comment type="function">
    <text evidence="8 10">GTPase that plays an essential role in the late steps of ribosome biogenesis.</text>
</comment>
<dbReference type="PROSITE" id="PS51712">
    <property type="entry name" value="G_ENGA"/>
    <property type="match status" value="2"/>
</dbReference>
<evidence type="ECO:0000256" key="2">
    <source>
        <dbReference type="ARBA" id="ARBA00020953"/>
    </source>
</evidence>
<keyword evidence="3 8" id="KW-0690">Ribosome biogenesis</keyword>
<dbReference type="PRINTS" id="PR00326">
    <property type="entry name" value="GTP1OBG"/>
</dbReference>
<feature type="binding site" evidence="8">
    <location>
        <begin position="246"/>
        <end position="250"/>
    </location>
    <ligand>
        <name>GTP</name>
        <dbReference type="ChEBI" id="CHEBI:37565"/>
        <label>2</label>
    </ligand>
</feature>
<name>A0A1F6NKY5_9BACT</name>
<evidence type="ECO:0000259" key="11">
    <source>
        <dbReference type="PROSITE" id="PS51712"/>
    </source>
</evidence>
<dbReference type="InterPro" id="IPR032859">
    <property type="entry name" value="KH_dom-like"/>
</dbReference>
<accession>A0A1F6NKY5</accession>
<evidence type="ECO:0000256" key="7">
    <source>
        <dbReference type="ARBA" id="ARBA00032345"/>
    </source>
</evidence>
<comment type="caution">
    <text evidence="12">The sequence shown here is derived from an EMBL/GenBank/DDBJ whole genome shotgun (WGS) entry which is preliminary data.</text>
</comment>
<evidence type="ECO:0000313" key="12">
    <source>
        <dbReference type="EMBL" id="OGH84592.1"/>
    </source>
</evidence>
<feature type="domain" description="EngA-type G" evidence="11">
    <location>
        <begin position="193"/>
        <end position="369"/>
    </location>
</feature>
<evidence type="ECO:0000256" key="4">
    <source>
        <dbReference type="ARBA" id="ARBA00022737"/>
    </source>
</evidence>
<feature type="binding site" evidence="8">
    <location>
        <begin position="199"/>
        <end position="206"/>
    </location>
    <ligand>
        <name>GTP</name>
        <dbReference type="ChEBI" id="CHEBI:37565"/>
        <label>2</label>
    </ligand>
</feature>
<comment type="similarity">
    <text evidence="1 8 9 10">Belongs to the TRAFAC class TrmE-Era-EngA-EngB-Septin-like GTPase superfamily. EngA (Der) GTPase family.</text>
</comment>
<evidence type="ECO:0000313" key="13">
    <source>
        <dbReference type="Proteomes" id="UP000177803"/>
    </source>
</evidence>
<evidence type="ECO:0000256" key="3">
    <source>
        <dbReference type="ARBA" id="ARBA00022517"/>
    </source>
</evidence>
<dbReference type="EMBL" id="MFQR01000012">
    <property type="protein sequence ID" value="OGH84592.1"/>
    <property type="molecule type" value="Genomic_DNA"/>
</dbReference>
<dbReference type="Proteomes" id="UP000177803">
    <property type="component" value="Unassembled WGS sequence"/>
</dbReference>
<dbReference type="NCBIfam" id="TIGR00231">
    <property type="entry name" value="small_GTP"/>
    <property type="match status" value="2"/>
</dbReference>
<dbReference type="InterPro" id="IPR027417">
    <property type="entry name" value="P-loop_NTPase"/>
</dbReference>
<dbReference type="InterPro" id="IPR015946">
    <property type="entry name" value="KH_dom-like_a/b"/>
</dbReference>
<evidence type="ECO:0000256" key="5">
    <source>
        <dbReference type="ARBA" id="ARBA00022741"/>
    </source>
</evidence>
<dbReference type="AlphaFoldDB" id="A0A1F6NKY5"/>
<feature type="binding site" evidence="8">
    <location>
        <begin position="66"/>
        <end position="70"/>
    </location>
    <ligand>
        <name>GTP</name>
        <dbReference type="ChEBI" id="CHEBI:37565"/>
        <label>1</label>
    </ligand>
</feature>
<dbReference type="Gene3D" id="3.40.50.300">
    <property type="entry name" value="P-loop containing nucleotide triphosphate hydrolases"/>
    <property type="match status" value="2"/>
</dbReference>
<feature type="binding site" evidence="8">
    <location>
        <begin position="19"/>
        <end position="26"/>
    </location>
    <ligand>
        <name>GTP</name>
        <dbReference type="ChEBI" id="CHEBI:37565"/>
        <label>1</label>
    </ligand>
</feature>
<dbReference type="Pfam" id="PF14714">
    <property type="entry name" value="KH_dom-like"/>
    <property type="match status" value="1"/>
</dbReference>
<feature type="binding site" evidence="8">
    <location>
        <begin position="131"/>
        <end position="134"/>
    </location>
    <ligand>
        <name>GTP</name>
        <dbReference type="ChEBI" id="CHEBI:37565"/>
        <label>1</label>
    </ligand>
</feature>
<feature type="binding site" evidence="8">
    <location>
        <begin position="311"/>
        <end position="314"/>
    </location>
    <ligand>
        <name>GTP</name>
        <dbReference type="ChEBI" id="CHEBI:37565"/>
        <label>2</label>
    </ligand>
</feature>
<dbReference type="PANTHER" id="PTHR43834:SF6">
    <property type="entry name" value="GTPASE DER"/>
    <property type="match status" value="1"/>
</dbReference>
<evidence type="ECO:0000256" key="6">
    <source>
        <dbReference type="ARBA" id="ARBA00023134"/>
    </source>
</evidence>